<keyword evidence="1" id="KW-1133">Transmembrane helix</keyword>
<name>A0A150KP51_9BACI</name>
<gene>
    <name evidence="2" type="ORF">B4102_1351</name>
    <name evidence="3" type="ORF">JGZ69_16195</name>
</gene>
<accession>A0A150KP51</accession>
<dbReference type="PATRIC" id="fig|46224.3.peg.90"/>
<proteinExistence type="predicted"/>
<evidence type="ECO:0000256" key="1">
    <source>
        <dbReference type="SAM" id="Phobius"/>
    </source>
</evidence>
<dbReference type="EMBL" id="LQYN01000097">
    <property type="protein sequence ID" value="KYC95080.1"/>
    <property type="molecule type" value="Genomic_DNA"/>
</dbReference>
<dbReference type="KEGG" id="hspo:JGZ69_16195"/>
<reference evidence="2 4" key="1">
    <citation type="submission" date="2016-01" db="EMBL/GenBank/DDBJ databases">
        <title>Genome Sequences of Twelve Sporeforming Bacillus Species Isolated from Foods.</title>
        <authorList>
            <person name="Berendsen E.M."/>
            <person name="Wells-Bennik M.H."/>
            <person name="Krawcyk A.O."/>
            <person name="De Jong A."/>
            <person name="Holsappel S."/>
            <person name="Eijlander R.T."/>
            <person name="Kuipers O.P."/>
        </authorList>
    </citation>
    <scope>NUCLEOTIDE SEQUENCE [LARGE SCALE GENOMIC DNA]</scope>
    <source>
        <strain evidence="2 4">B4102</strain>
    </source>
</reference>
<dbReference type="AlphaFoldDB" id="A0A150KP51"/>
<keyword evidence="1" id="KW-0812">Transmembrane</keyword>
<dbReference type="Proteomes" id="UP000595512">
    <property type="component" value="Chromosome"/>
</dbReference>
<dbReference type="Proteomes" id="UP000075666">
    <property type="component" value="Unassembled WGS sequence"/>
</dbReference>
<evidence type="ECO:0000313" key="2">
    <source>
        <dbReference type="EMBL" id="KYC95080.1"/>
    </source>
</evidence>
<protein>
    <submittedName>
        <fullName evidence="2">Uncharacterized protein</fullName>
    </submittedName>
</protein>
<dbReference type="EMBL" id="CP066701">
    <property type="protein sequence ID" value="QQX24333.1"/>
    <property type="molecule type" value="Genomic_DNA"/>
</dbReference>
<keyword evidence="4" id="KW-1185">Reference proteome</keyword>
<dbReference type="InterPro" id="IPR020372">
    <property type="entry name" value="Competence_ComGG"/>
</dbReference>
<dbReference type="GeneID" id="62500375"/>
<evidence type="ECO:0000313" key="3">
    <source>
        <dbReference type="EMBL" id="QQX24333.1"/>
    </source>
</evidence>
<sequence length="126" mass="14805">MKINNEKGYIFPLTLGIVVTCLFVLTTSIEIFLSEKRYLKEMEEYYLVNSMSSMAVKKIVDSINKEDYLSAGKFSYNKGTVNFTIHEKEKNMYSIMLGINLDNHLSIKSEVIYNQQEKRILRWEEK</sequence>
<evidence type="ECO:0000313" key="4">
    <source>
        <dbReference type="Proteomes" id="UP000075666"/>
    </source>
</evidence>
<feature type="transmembrane region" description="Helical" evidence="1">
    <location>
        <begin position="12"/>
        <end position="33"/>
    </location>
</feature>
<organism evidence="2 4">
    <name type="scientific">Heyndrickxia sporothermodurans</name>
    <dbReference type="NCBI Taxonomy" id="46224"/>
    <lineage>
        <taxon>Bacteria</taxon>
        <taxon>Bacillati</taxon>
        <taxon>Bacillota</taxon>
        <taxon>Bacilli</taxon>
        <taxon>Bacillales</taxon>
        <taxon>Bacillaceae</taxon>
        <taxon>Heyndrickxia</taxon>
    </lineage>
</organism>
<keyword evidence="1" id="KW-0472">Membrane</keyword>
<dbReference type="Pfam" id="PF14173">
    <property type="entry name" value="ComGG"/>
    <property type="match status" value="1"/>
</dbReference>
<dbReference type="OrthoDB" id="2969153at2"/>
<dbReference type="STRING" id="46224.B4102_1351"/>
<dbReference type="RefSeq" id="WP_066234400.1">
    <property type="nucleotide sequence ID" value="NZ_CP066701.1"/>
</dbReference>
<reference evidence="3 5" key="2">
    <citation type="submission" date="2020-12" db="EMBL/GenBank/DDBJ databases">
        <title>Taxonomic evaluation of the Bacillus sporothermodurans group of bacteria based on whole genome sequences.</title>
        <authorList>
            <person name="Fiedler G."/>
            <person name="Herbstmann A.-D."/>
            <person name="Doll E."/>
            <person name="Wenning M."/>
            <person name="Brinks E."/>
            <person name="Kabisch J."/>
            <person name="Breitenwieser F."/>
            <person name="Lappann M."/>
            <person name="Boehnlein C."/>
            <person name="Franz C."/>
        </authorList>
    </citation>
    <scope>NUCLEOTIDE SEQUENCE [LARGE SCALE GENOMIC DNA]</scope>
    <source>
        <strain evidence="3 5">DSM 10599</strain>
    </source>
</reference>
<evidence type="ECO:0000313" key="5">
    <source>
        <dbReference type="Proteomes" id="UP000595512"/>
    </source>
</evidence>